<reference evidence="2 3" key="1">
    <citation type="submission" date="2024-02" db="EMBL/GenBank/DDBJ databases">
        <title>A draft genome for the cacao thread blight pathogen Marasmius crinis-equi.</title>
        <authorList>
            <person name="Cohen S.P."/>
            <person name="Baruah I.K."/>
            <person name="Amoako-Attah I."/>
            <person name="Bukari Y."/>
            <person name="Meinhardt L.W."/>
            <person name="Bailey B.A."/>
        </authorList>
    </citation>
    <scope>NUCLEOTIDE SEQUENCE [LARGE SCALE GENOMIC DNA]</scope>
    <source>
        <strain evidence="2 3">GH-76</strain>
    </source>
</reference>
<feature type="compositionally biased region" description="Polar residues" evidence="1">
    <location>
        <begin position="101"/>
        <end position="111"/>
    </location>
</feature>
<feature type="compositionally biased region" description="Basic and acidic residues" evidence="1">
    <location>
        <begin position="262"/>
        <end position="271"/>
    </location>
</feature>
<sequence>MSYYRPGCLEHTELVEPSSTLLPTTGPARNPKLRHSSAPPYHRSVNSAPKPAFSPAVAPRLTTIDTSDSSSEDAICSPKSPPAPEFRSTAQAPQQVREPSPSRSMNGSDSDYSLEVPADDEWENLPKIPKPEGEAGRPKRGGYNLEEKLGWDGKLLTQVKSFVKNQVLKKLDCSVPFTLQPPAKIKEIQSLGTEKFPILRRYEDCWAVDDLIRCNLKYQKQKLTKEQNEVLASRERARELVHEGQKALQQVIGSPRMAPRGTRSDQKEKAK</sequence>
<dbReference type="Proteomes" id="UP001465976">
    <property type="component" value="Unassembled WGS sequence"/>
</dbReference>
<evidence type="ECO:0000313" key="2">
    <source>
        <dbReference type="EMBL" id="KAL0570417.1"/>
    </source>
</evidence>
<evidence type="ECO:0000313" key="3">
    <source>
        <dbReference type="Proteomes" id="UP001465976"/>
    </source>
</evidence>
<feature type="region of interest" description="Disordered" evidence="1">
    <location>
        <begin position="246"/>
        <end position="271"/>
    </location>
</feature>
<protein>
    <submittedName>
        <fullName evidence="2">Uncharacterized protein</fullName>
    </submittedName>
</protein>
<dbReference type="EMBL" id="JBAHYK010000939">
    <property type="protein sequence ID" value="KAL0570417.1"/>
    <property type="molecule type" value="Genomic_DNA"/>
</dbReference>
<organism evidence="2 3">
    <name type="scientific">Marasmius crinis-equi</name>
    <dbReference type="NCBI Taxonomy" id="585013"/>
    <lineage>
        <taxon>Eukaryota</taxon>
        <taxon>Fungi</taxon>
        <taxon>Dikarya</taxon>
        <taxon>Basidiomycota</taxon>
        <taxon>Agaricomycotina</taxon>
        <taxon>Agaricomycetes</taxon>
        <taxon>Agaricomycetidae</taxon>
        <taxon>Agaricales</taxon>
        <taxon>Marasmiineae</taxon>
        <taxon>Marasmiaceae</taxon>
        <taxon>Marasmius</taxon>
    </lineage>
</organism>
<gene>
    <name evidence="2" type="ORF">V5O48_011542</name>
</gene>
<feature type="compositionally biased region" description="Low complexity" evidence="1">
    <location>
        <begin position="62"/>
        <end position="73"/>
    </location>
</feature>
<name>A0ABR3F5B4_9AGAR</name>
<accession>A0ABR3F5B4</accession>
<evidence type="ECO:0000256" key="1">
    <source>
        <dbReference type="SAM" id="MobiDB-lite"/>
    </source>
</evidence>
<feature type="region of interest" description="Disordered" evidence="1">
    <location>
        <begin position="1"/>
        <end position="141"/>
    </location>
</feature>
<keyword evidence="3" id="KW-1185">Reference proteome</keyword>
<proteinExistence type="predicted"/>
<comment type="caution">
    <text evidence="2">The sequence shown here is derived from an EMBL/GenBank/DDBJ whole genome shotgun (WGS) entry which is preliminary data.</text>
</comment>